<dbReference type="InterPro" id="IPR027417">
    <property type="entry name" value="P-loop_NTPase"/>
</dbReference>
<sequence length="235" mass="26779">MPIRNVVFFGSSGSGKSSTINMFLGGEIRAPISSGANGCTFESKAYDTTIKNTPYHLYDTAGLNEGSEGAVRSKDAMENLKNLIRSLSSESGGVNLLVFVFRSPGRLTDIVEENYRTFYEGFCDNNKVPIVMIVTGLEDEVPTMNHWWEKNREKFEEKKIRFADVACITATRGKATEDNQRHKNDEEYDLSVTLVKELLVKNCRDSGWKKSDKEWIRGSLKWIRKHFRRPVWSFT</sequence>
<dbReference type="GO" id="GO:0005525">
    <property type="term" value="F:GTP binding"/>
    <property type="evidence" value="ECO:0007669"/>
    <property type="project" value="InterPro"/>
</dbReference>
<evidence type="ECO:0000313" key="3">
    <source>
        <dbReference type="Proteomes" id="UP000297245"/>
    </source>
</evidence>
<keyword evidence="3" id="KW-1185">Reference proteome</keyword>
<dbReference type="EMBL" id="ML179425">
    <property type="protein sequence ID" value="THU88016.1"/>
    <property type="molecule type" value="Genomic_DNA"/>
</dbReference>
<dbReference type="OrthoDB" id="8954335at2759"/>
<evidence type="ECO:0000313" key="2">
    <source>
        <dbReference type="EMBL" id="THU88016.1"/>
    </source>
</evidence>
<evidence type="ECO:0000259" key="1">
    <source>
        <dbReference type="Pfam" id="PF01926"/>
    </source>
</evidence>
<protein>
    <recommendedName>
        <fullName evidence="1">G domain-containing protein</fullName>
    </recommendedName>
</protein>
<dbReference type="AlphaFoldDB" id="A0A4S8LG34"/>
<reference evidence="2 3" key="1">
    <citation type="journal article" date="2019" name="Nat. Ecol. Evol.">
        <title>Megaphylogeny resolves global patterns of mushroom evolution.</title>
        <authorList>
            <person name="Varga T."/>
            <person name="Krizsan K."/>
            <person name="Foldi C."/>
            <person name="Dima B."/>
            <person name="Sanchez-Garcia M."/>
            <person name="Sanchez-Ramirez S."/>
            <person name="Szollosi G.J."/>
            <person name="Szarkandi J.G."/>
            <person name="Papp V."/>
            <person name="Albert L."/>
            <person name="Andreopoulos W."/>
            <person name="Angelini C."/>
            <person name="Antonin V."/>
            <person name="Barry K.W."/>
            <person name="Bougher N.L."/>
            <person name="Buchanan P."/>
            <person name="Buyck B."/>
            <person name="Bense V."/>
            <person name="Catcheside P."/>
            <person name="Chovatia M."/>
            <person name="Cooper J."/>
            <person name="Damon W."/>
            <person name="Desjardin D."/>
            <person name="Finy P."/>
            <person name="Geml J."/>
            <person name="Haridas S."/>
            <person name="Hughes K."/>
            <person name="Justo A."/>
            <person name="Karasinski D."/>
            <person name="Kautmanova I."/>
            <person name="Kiss B."/>
            <person name="Kocsube S."/>
            <person name="Kotiranta H."/>
            <person name="LaButti K.M."/>
            <person name="Lechner B.E."/>
            <person name="Liimatainen K."/>
            <person name="Lipzen A."/>
            <person name="Lukacs Z."/>
            <person name="Mihaltcheva S."/>
            <person name="Morgado L.N."/>
            <person name="Niskanen T."/>
            <person name="Noordeloos M.E."/>
            <person name="Ohm R.A."/>
            <person name="Ortiz-Santana B."/>
            <person name="Ovrebo C."/>
            <person name="Racz N."/>
            <person name="Riley R."/>
            <person name="Savchenko A."/>
            <person name="Shiryaev A."/>
            <person name="Soop K."/>
            <person name="Spirin V."/>
            <person name="Szebenyi C."/>
            <person name="Tomsovsky M."/>
            <person name="Tulloss R.E."/>
            <person name="Uehling J."/>
            <person name="Grigoriev I.V."/>
            <person name="Vagvolgyi C."/>
            <person name="Papp T."/>
            <person name="Martin F.M."/>
            <person name="Miettinen O."/>
            <person name="Hibbett D.S."/>
            <person name="Nagy L.G."/>
        </authorList>
    </citation>
    <scope>NUCLEOTIDE SEQUENCE [LARGE SCALE GENOMIC DNA]</scope>
    <source>
        <strain evidence="2 3">CBS 962.96</strain>
    </source>
</reference>
<dbReference type="Proteomes" id="UP000297245">
    <property type="component" value="Unassembled WGS sequence"/>
</dbReference>
<proteinExistence type="predicted"/>
<accession>A0A4S8LG34</accession>
<name>A0A4S8LG34_DENBC</name>
<dbReference type="SUPFAM" id="SSF52540">
    <property type="entry name" value="P-loop containing nucleoside triphosphate hydrolases"/>
    <property type="match status" value="1"/>
</dbReference>
<feature type="domain" description="G" evidence="1">
    <location>
        <begin position="5"/>
        <end position="132"/>
    </location>
</feature>
<dbReference type="Gene3D" id="3.40.50.300">
    <property type="entry name" value="P-loop containing nucleotide triphosphate hydrolases"/>
    <property type="match status" value="1"/>
</dbReference>
<dbReference type="InterPro" id="IPR006073">
    <property type="entry name" value="GTP-bd"/>
</dbReference>
<gene>
    <name evidence="2" type="ORF">K435DRAFT_803823</name>
</gene>
<organism evidence="2 3">
    <name type="scientific">Dendrothele bispora (strain CBS 962.96)</name>
    <dbReference type="NCBI Taxonomy" id="1314807"/>
    <lineage>
        <taxon>Eukaryota</taxon>
        <taxon>Fungi</taxon>
        <taxon>Dikarya</taxon>
        <taxon>Basidiomycota</taxon>
        <taxon>Agaricomycotina</taxon>
        <taxon>Agaricomycetes</taxon>
        <taxon>Agaricomycetidae</taxon>
        <taxon>Agaricales</taxon>
        <taxon>Agaricales incertae sedis</taxon>
        <taxon>Dendrothele</taxon>
    </lineage>
</organism>
<dbReference type="Pfam" id="PF01926">
    <property type="entry name" value="MMR_HSR1"/>
    <property type="match status" value="1"/>
</dbReference>